<proteinExistence type="predicted"/>
<dbReference type="AlphaFoldDB" id="A0A7J9DS99"/>
<accession>A0A7J9DS99</accession>
<organism evidence="1 2">
    <name type="scientific">Gossypium trilobum</name>
    <dbReference type="NCBI Taxonomy" id="34281"/>
    <lineage>
        <taxon>Eukaryota</taxon>
        <taxon>Viridiplantae</taxon>
        <taxon>Streptophyta</taxon>
        <taxon>Embryophyta</taxon>
        <taxon>Tracheophyta</taxon>
        <taxon>Spermatophyta</taxon>
        <taxon>Magnoliopsida</taxon>
        <taxon>eudicotyledons</taxon>
        <taxon>Gunneridae</taxon>
        <taxon>Pentapetalae</taxon>
        <taxon>rosids</taxon>
        <taxon>malvids</taxon>
        <taxon>Malvales</taxon>
        <taxon>Malvaceae</taxon>
        <taxon>Malvoideae</taxon>
        <taxon>Gossypium</taxon>
    </lineage>
</organism>
<evidence type="ECO:0008006" key="3">
    <source>
        <dbReference type="Google" id="ProtNLM"/>
    </source>
</evidence>
<evidence type="ECO:0000313" key="2">
    <source>
        <dbReference type="Proteomes" id="UP000593568"/>
    </source>
</evidence>
<keyword evidence="2" id="KW-1185">Reference proteome</keyword>
<sequence length="81" mass="9604">MCEVTPPNKSKIGGCLSLLQSWAQFRFPFLCPQFQWTSYEDPTIRVVILDEFFQNSNIWHVKVRLVNYATVEMHQTNRVLR</sequence>
<reference evidence="1 2" key="1">
    <citation type="journal article" date="2019" name="Genome Biol. Evol.">
        <title>Insights into the evolution of the New World diploid cottons (Gossypium, subgenus Houzingenia) based on genome sequencing.</title>
        <authorList>
            <person name="Grover C.E."/>
            <person name="Arick M.A. 2nd"/>
            <person name="Thrash A."/>
            <person name="Conover J.L."/>
            <person name="Sanders W.S."/>
            <person name="Peterson D.G."/>
            <person name="Frelichowski J.E."/>
            <person name="Scheffler J.A."/>
            <person name="Scheffler B.E."/>
            <person name="Wendel J.F."/>
        </authorList>
    </citation>
    <scope>NUCLEOTIDE SEQUENCE [LARGE SCALE GENOMIC DNA]</scope>
    <source>
        <strain evidence="1">8</strain>
        <tissue evidence="1">Leaf</tissue>
    </source>
</reference>
<dbReference type="EMBL" id="JABEZW010000004">
    <property type="protein sequence ID" value="MBA0763245.1"/>
    <property type="molecule type" value="Genomic_DNA"/>
</dbReference>
<evidence type="ECO:0000313" key="1">
    <source>
        <dbReference type="EMBL" id="MBA0763245.1"/>
    </source>
</evidence>
<dbReference type="Proteomes" id="UP000593568">
    <property type="component" value="Unassembled WGS sequence"/>
</dbReference>
<protein>
    <recommendedName>
        <fullName evidence="3">Aminotransferase-like plant mobile domain-containing protein</fullName>
    </recommendedName>
</protein>
<gene>
    <name evidence="1" type="ORF">Gotri_012730</name>
</gene>
<comment type="caution">
    <text evidence="1">The sequence shown here is derived from an EMBL/GenBank/DDBJ whole genome shotgun (WGS) entry which is preliminary data.</text>
</comment>
<name>A0A7J9DS99_9ROSI</name>